<dbReference type="Proteomes" id="UP000005714">
    <property type="component" value="Unassembled WGS sequence"/>
</dbReference>
<dbReference type="EMBL" id="ADNU01000065">
    <property type="protein sequence ID" value="EFG46722.1"/>
    <property type="molecule type" value="Genomic_DNA"/>
</dbReference>
<dbReference type="RefSeq" id="WP_005885660.1">
    <property type="nucleotide sequence ID" value="NZ_ADNU01000065.1"/>
</dbReference>
<evidence type="ECO:0000313" key="4">
    <source>
        <dbReference type="Proteomes" id="UP000005714"/>
    </source>
</evidence>
<dbReference type="InterPro" id="IPR036291">
    <property type="entry name" value="NAD(P)-bd_dom_sf"/>
</dbReference>
<dbReference type="AlphaFoldDB" id="D4YQ27"/>
<accession>D4YQ27</accession>
<dbReference type="SUPFAM" id="SSF51735">
    <property type="entry name" value="NAD(P)-binding Rossmann-fold domains"/>
    <property type="match status" value="1"/>
</dbReference>
<proteinExistence type="predicted"/>
<dbReference type="Gene3D" id="3.30.360.10">
    <property type="entry name" value="Dihydrodipicolinate Reductase, domain 2"/>
    <property type="match status" value="1"/>
</dbReference>
<keyword evidence="1" id="KW-0520">NAD</keyword>
<dbReference type="SUPFAM" id="SSF55347">
    <property type="entry name" value="Glyceraldehyde-3-phosphate dehydrogenase-like, C-terminal domain"/>
    <property type="match status" value="1"/>
</dbReference>
<sequence>MDIVIVGTPSHTPCHLAREAARRGCSDLLEKPSCLAIAEYDSVIEQMSSDAVLMTAISAVFRADVRLLVDSIGPGPFDIGASWWRREGVPGVNSWFTDRKFAGGGALLDLGWHLADVAYAMFTASMTGVTSELTPMANLSASARWRRSTDMATASSARDVEVAGRLTVHFADGSVLRISTAWASEVTYDCTRIRIATPQRSADLQTTFGFSPNRESAPRLVLADGTASTVHSFENQTGSEYTEQVNAMITAVYQARQGVPRPFGWTHNARVVMNFRSKPMLQREPRCNIGTENISLMGGQPAPSP</sequence>
<dbReference type="PANTHER" id="PTHR43377">
    <property type="entry name" value="BILIVERDIN REDUCTASE A"/>
    <property type="match status" value="1"/>
</dbReference>
<dbReference type="InterPro" id="IPR055170">
    <property type="entry name" value="GFO_IDH_MocA-like_dom"/>
</dbReference>
<comment type="caution">
    <text evidence="3">The sequence shown here is derived from an EMBL/GenBank/DDBJ whole genome shotgun (WGS) entry which is preliminary data.</text>
</comment>
<evidence type="ECO:0000256" key="1">
    <source>
        <dbReference type="ARBA" id="ARBA00023027"/>
    </source>
</evidence>
<dbReference type="PANTHER" id="PTHR43377:SF1">
    <property type="entry name" value="BILIVERDIN REDUCTASE A"/>
    <property type="match status" value="1"/>
</dbReference>
<reference evidence="3 4" key="1">
    <citation type="submission" date="2010-04" db="EMBL/GenBank/DDBJ databases">
        <authorList>
            <person name="Qin X."/>
            <person name="Bachman B."/>
            <person name="Battles P."/>
            <person name="Bell A."/>
            <person name="Bess C."/>
            <person name="Bickham C."/>
            <person name="Chaboub L."/>
            <person name="Chen D."/>
            <person name="Coyle M."/>
            <person name="Deiros D.R."/>
            <person name="Dinh H."/>
            <person name="Forbes L."/>
            <person name="Fowler G."/>
            <person name="Francisco L."/>
            <person name="Fu Q."/>
            <person name="Gubbala S."/>
            <person name="Hale W."/>
            <person name="Han Y."/>
            <person name="Hemphill L."/>
            <person name="Highlander S.K."/>
            <person name="Hirani K."/>
            <person name="Hogues M."/>
            <person name="Jackson L."/>
            <person name="Jakkamsetti A."/>
            <person name="Javaid M."/>
            <person name="Jiang H."/>
            <person name="Korchina V."/>
            <person name="Kovar C."/>
            <person name="Lara F."/>
            <person name="Lee S."/>
            <person name="Mata R."/>
            <person name="Mathew T."/>
            <person name="Moen C."/>
            <person name="Morales K."/>
            <person name="Munidasa M."/>
            <person name="Nazareth L."/>
            <person name="Ngo R."/>
            <person name="Nguyen L."/>
            <person name="Okwuonu G."/>
            <person name="Ongeri F."/>
            <person name="Patil S."/>
            <person name="Petrosino J."/>
            <person name="Pham C."/>
            <person name="Pham P."/>
            <person name="Pu L.-L."/>
            <person name="Puazo M."/>
            <person name="Raj R."/>
            <person name="Reid J."/>
            <person name="Rouhana J."/>
            <person name="Saada N."/>
            <person name="Shang Y."/>
            <person name="Simmons D."/>
            <person name="Thornton R."/>
            <person name="Warren J."/>
            <person name="Weissenberger G."/>
            <person name="Zhang J."/>
            <person name="Zhang L."/>
            <person name="Zhou C."/>
            <person name="Zhu D."/>
            <person name="Muzny D."/>
            <person name="Worley K."/>
            <person name="Gibbs R."/>
        </authorList>
    </citation>
    <scope>NUCLEOTIDE SEQUENCE [LARGE SCALE GENOMIC DNA]</scope>
    <source>
        <strain evidence="3 4">ATCC 49030</strain>
    </source>
</reference>
<dbReference type="STRING" id="585530.HMPREF0183_2037"/>
<protein>
    <recommendedName>
        <fullName evidence="2">GFO/IDH/MocA-like oxidoreductase domain-containing protein</fullName>
    </recommendedName>
</protein>
<dbReference type="InterPro" id="IPR051450">
    <property type="entry name" value="Gfo/Idh/MocA_Oxidoreductases"/>
</dbReference>
<dbReference type="Pfam" id="PF22725">
    <property type="entry name" value="GFO_IDH_MocA_C3"/>
    <property type="match status" value="1"/>
</dbReference>
<gene>
    <name evidence="3" type="ORF">HMPREF0183_2037</name>
</gene>
<dbReference type="Gene3D" id="3.40.50.720">
    <property type="entry name" value="NAD(P)-binding Rossmann-like Domain"/>
    <property type="match status" value="1"/>
</dbReference>
<dbReference type="eggNOG" id="COG0673">
    <property type="taxonomic scope" value="Bacteria"/>
</dbReference>
<evidence type="ECO:0000259" key="2">
    <source>
        <dbReference type="Pfam" id="PF22725"/>
    </source>
</evidence>
<keyword evidence="4" id="KW-1185">Reference proteome</keyword>
<name>D4YQ27_9MICO</name>
<dbReference type="OrthoDB" id="9792085at2"/>
<organism evidence="3 4">
    <name type="scientific">Brevibacterium mcbrellneri ATCC 49030</name>
    <dbReference type="NCBI Taxonomy" id="585530"/>
    <lineage>
        <taxon>Bacteria</taxon>
        <taxon>Bacillati</taxon>
        <taxon>Actinomycetota</taxon>
        <taxon>Actinomycetes</taxon>
        <taxon>Micrococcales</taxon>
        <taxon>Brevibacteriaceae</taxon>
        <taxon>Brevibacterium</taxon>
    </lineage>
</organism>
<feature type="domain" description="GFO/IDH/MocA-like oxidoreductase" evidence="2">
    <location>
        <begin position="84"/>
        <end position="193"/>
    </location>
</feature>
<evidence type="ECO:0000313" key="3">
    <source>
        <dbReference type="EMBL" id="EFG46722.1"/>
    </source>
</evidence>